<feature type="compositionally biased region" description="Polar residues" evidence="2">
    <location>
        <begin position="408"/>
        <end position="433"/>
    </location>
</feature>
<dbReference type="GO" id="GO:0005774">
    <property type="term" value="C:vacuolar membrane"/>
    <property type="evidence" value="ECO:0007669"/>
    <property type="project" value="TreeGrafter"/>
</dbReference>
<evidence type="ECO:0000256" key="2">
    <source>
        <dbReference type="SAM" id="MobiDB-lite"/>
    </source>
</evidence>
<evidence type="ECO:0000313" key="4">
    <source>
        <dbReference type="Proteomes" id="UP000053317"/>
    </source>
</evidence>
<dbReference type="GO" id="GO:0005096">
    <property type="term" value="F:GTPase activator activity"/>
    <property type="evidence" value="ECO:0007669"/>
    <property type="project" value="TreeGrafter"/>
</dbReference>
<keyword evidence="4" id="KW-1185">Reference proteome</keyword>
<dbReference type="GO" id="GO:0010508">
    <property type="term" value="P:positive regulation of autophagy"/>
    <property type="evidence" value="ECO:0007669"/>
    <property type="project" value="TreeGrafter"/>
</dbReference>
<reference evidence="3 4" key="2">
    <citation type="submission" date="2015-05" db="EMBL/GenBank/DDBJ databases">
        <authorList>
            <person name="Morales-Cruz A."/>
            <person name="Amrine K.C."/>
            <person name="Cantu D."/>
        </authorList>
    </citation>
    <scope>NUCLEOTIDE SEQUENCE [LARGE SCALE GENOMIC DNA]</scope>
    <source>
        <strain evidence="3">UCRPC4</strain>
    </source>
</reference>
<dbReference type="PANTHER" id="PTHR12991:SF10">
    <property type="entry name" value="GATOR COMPLEX PROTEIN NPRL2"/>
    <property type="match status" value="1"/>
</dbReference>
<evidence type="ECO:0000256" key="1">
    <source>
        <dbReference type="ARBA" id="ARBA00008433"/>
    </source>
</evidence>
<dbReference type="GO" id="GO:1990130">
    <property type="term" value="C:GATOR1 complex"/>
    <property type="evidence" value="ECO:0007669"/>
    <property type="project" value="TreeGrafter"/>
</dbReference>
<gene>
    <name evidence="3" type="ORF">UCRPC4_g03102</name>
</gene>
<name>A0A0G2EKT8_PHACM</name>
<sequence length="512" mass="56332">MRIGPKIIHQVPSDAISGSHAPVEPSNPDSNTLFNFSDISFFVIPRQELCGNLITVCKDGYRIMGYPMCVKSSHYARNEFIFNFCFVLSEDEEFSPFKSVVQKMANLMRGLEEQSHFLSSDTSKPGKGKIYSLCEMLMEDLNNYAECMIPIDDVNTINMKLFPTYAPPPPVKAWHVPIMTVRPETLTDDNWDLTMQRIMPHINGISCVKQIAILADADLRLTRKCIKHLIYYSCVLLLDIFSFSAIYAPSTQFSSTIAADTDMQRECAIYINTAFAPSSNPTSGISDLPLTSSPSSSLRDPSVLLTISSNADPALDIFPVTATGLVVDGVAIVELYAALSQGLSVKQWYAEHASALANIDLRRFITFGVIKGFLYRVHKYAYLSGSASTRTNNAGISNGHGVPHSHNPAANENQPHSSVIPMQSQESIHSQATPPGLSVNGVASGHDGDSQTGLNDLSDPEFTDQDLIPYLDGSHPFDQICTEMEIGEASLVNRLRTWSSRNPGQEISIIHR</sequence>
<organism evidence="3 4">
    <name type="scientific">Phaeomoniella chlamydospora</name>
    <name type="common">Phaeoacremonium chlamydosporum</name>
    <dbReference type="NCBI Taxonomy" id="158046"/>
    <lineage>
        <taxon>Eukaryota</taxon>
        <taxon>Fungi</taxon>
        <taxon>Dikarya</taxon>
        <taxon>Ascomycota</taxon>
        <taxon>Pezizomycotina</taxon>
        <taxon>Eurotiomycetes</taxon>
        <taxon>Chaetothyriomycetidae</taxon>
        <taxon>Phaeomoniellales</taxon>
        <taxon>Phaeomoniellaceae</taxon>
        <taxon>Phaeomoniella</taxon>
    </lineage>
</organism>
<comment type="similarity">
    <text evidence="1">Belongs to the NPR2 family.</text>
</comment>
<dbReference type="OrthoDB" id="338854at2759"/>
<dbReference type="GO" id="GO:1904262">
    <property type="term" value="P:negative regulation of TORC1 signaling"/>
    <property type="evidence" value="ECO:0007669"/>
    <property type="project" value="TreeGrafter"/>
</dbReference>
<proteinExistence type="inferred from homology"/>
<protein>
    <submittedName>
        <fullName evidence="3">Putative nitrogen permease regulator family</fullName>
    </submittedName>
</protein>
<dbReference type="InterPro" id="IPR009348">
    <property type="entry name" value="NPR2-like"/>
</dbReference>
<feature type="region of interest" description="Disordered" evidence="2">
    <location>
        <begin position="394"/>
        <end position="466"/>
    </location>
</feature>
<dbReference type="Pfam" id="PF06218">
    <property type="entry name" value="NPR2"/>
    <property type="match status" value="1"/>
</dbReference>
<dbReference type="PANTHER" id="PTHR12991">
    <property type="entry name" value="NITROGEN PERMEASE REGULATOR 2/TUMOR SUPPRESSOR CANDIDATE 4"/>
    <property type="match status" value="1"/>
</dbReference>
<comment type="caution">
    <text evidence="3">The sequence shown here is derived from an EMBL/GenBank/DDBJ whole genome shotgun (WGS) entry which is preliminary data.</text>
</comment>
<dbReference type="AlphaFoldDB" id="A0A0G2EKT8"/>
<accession>A0A0G2EKT8</accession>
<reference evidence="3 4" key="1">
    <citation type="submission" date="2015-05" db="EMBL/GenBank/DDBJ databases">
        <title>Distinctive expansion of gene families associated with plant cell wall degradation and secondary metabolism in the genomes of grapevine trunk pathogens.</title>
        <authorList>
            <person name="Lawrence D.P."/>
            <person name="Travadon R."/>
            <person name="Rolshausen P.E."/>
            <person name="Baumgartner K."/>
        </authorList>
    </citation>
    <scope>NUCLEOTIDE SEQUENCE [LARGE SCALE GENOMIC DNA]</scope>
    <source>
        <strain evidence="3">UCRPC4</strain>
    </source>
</reference>
<evidence type="ECO:0000313" key="3">
    <source>
        <dbReference type="EMBL" id="KKY22776.1"/>
    </source>
</evidence>
<dbReference type="EMBL" id="LCWF01000073">
    <property type="protein sequence ID" value="KKY22776.1"/>
    <property type="molecule type" value="Genomic_DNA"/>
</dbReference>
<dbReference type="Proteomes" id="UP000053317">
    <property type="component" value="Unassembled WGS sequence"/>
</dbReference>